<keyword evidence="7" id="KW-0694">RNA-binding</keyword>
<keyword evidence="9" id="KW-1190">Host gene expression shutoff by virus</keyword>
<evidence type="ECO:0000256" key="10">
    <source>
        <dbReference type="ARBA" id="ARBA00023186"/>
    </source>
</evidence>
<evidence type="ECO:0000256" key="5">
    <source>
        <dbReference type="ARBA" id="ARBA00022586"/>
    </source>
</evidence>
<feature type="region of interest" description="Disordered" evidence="14">
    <location>
        <begin position="795"/>
        <end position="980"/>
    </location>
</feature>
<organism evidence="15 16">
    <name type="scientific">Goose adenovirus 4</name>
    <dbReference type="NCBI Taxonomy" id="1193422"/>
    <lineage>
        <taxon>Viruses</taxon>
        <taxon>Varidnaviria</taxon>
        <taxon>Bamfordvirae</taxon>
        <taxon>Preplasmiviricota</taxon>
        <taxon>Polisuviricotina</taxon>
        <taxon>Pharingeaviricetes</taxon>
        <taxon>Rowavirales</taxon>
        <taxon>Adenoviridae</taxon>
        <taxon>Aviadenovirus</taxon>
        <taxon>Aviadenovirus anseris</taxon>
        <taxon>Goose aviadenovirus A</taxon>
    </lineage>
</organism>
<feature type="compositionally biased region" description="Basic and acidic residues" evidence="14">
    <location>
        <begin position="922"/>
        <end position="942"/>
    </location>
</feature>
<reference evidence="15 16" key="1">
    <citation type="journal article" date="2010" name="Acta Vet. Hung.">
        <title>Hepatitis and hydropericardium syndrome associated with adenovirus infection in goslings.</title>
        <authorList>
            <person name="Ivanics E."/>
            <person name="Palya V."/>
            <person name="Markos B."/>
            <person name="Dan A."/>
            <person name="Ursu K."/>
            <person name="Harrach B."/>
            <person name="Kajan G."/>
            <person name="Glavits R."/>
        </authorList>
    </citation>
    <scope>NUCLEOTIDE SEQUENCE [LARGE SCALE GENOMIC DNA]</scope>
    <source>
        <strain evidence="15">P29</strain>
    </source>
</reference>
<keyword evidence="13" id="KW-1075">Inhibition of eukaryotic host translation factors by virus</keyword>
<keyword evidence="1" id="KW-0813">Transport</keyword>
<keyword evidence="12" id="KW-1262">Eukaryotic host gene expression shutoff by virus</keyword>
<evidence type="ECO:0000256" key="1">
    <source>
        <dbReference type="ARBA" id="ARBA00022448"/>
    </source>
</evidence>
<dbReference type="GO" id="GO:0039606">
    <property type="term" value="P:symbiont-mediated suppression of host translation initiation"/>
    <property type="evidence" value="ECO:0007669"/>
    <property type="project" value="UniProtKB-KW"/>
</dbReference>
<gene>
    <name evidence="15" type="primary">100K</name>
</gene>
<keyword evidence="8" id="KW-0426">Late protein</keyword>
<keyword evidence="2" id="KW-0488">Methylation</keyword>
<dbReference type="RefSeq" id="YP_006383567.1">
    <property type="nucleotide sequence ID" value="NC_017979.1"/>
</dbReference>
<evidence type="ECO:0000256" key="14">
    <source>
        <dbReference type="SAM" id="MobiDB-lite"/>
    </source>
</evidence>
<accession>I3PMN7</accession>
<evidence type="ECO:0000256" key="2">
    <source>
        <dbReference type="ARBA" id="ARBA00022481"/>
    </source>
</evidence>
<dbReference type="Pfam" id="PF02438">
    <property type="entry name" value="Adeno_100"/>
    <property type="match status" value="1"/>
</dbReference>
<keyword evidence="10" id="KW-0143">Chaperone</keyword>
<dbReference type="GO" id="GO:0039704">
    <property type="term" value="P:viral translational shunt"/>
    <property type="evidence" value="ECO:0007669"/>
    <property type="project" value="InterPro"/>
</dbReference>
<dbReference type="GO" id="GO:0039657">
    <property type="term" value="P:symbiont-mediated suppression of host gene expression"/>
    <property type="evidence" value="ECO:0007669"/>
    <property type="project" value="UniProtKB-KW"/>
</dbReference>
<dbReference type="GO" id="GO:0003723">
    <property type="term" value="F:RNA binding"/>
    <property type="evidence" value="ECO:0007669"/>
    <property type="project" value="UniProtKB-KW"/>
</dbReference>
<dbReference type="InterPro" id="IPR003381">
    <property type="entry name" value="L4"/>
</dbReference>
<feature type="compositionally biased region" description="Acidic residues" evidence="14">
    <location>
        <begin position="971"/>
        <end position="980"/>
    </location>
</feature>
<dbReference type="OrthoDB" id="1438at10239"/>
<dbReference type="KEGG" id="vg:12978913"/>
<keyword evidence="16" id="KW-1185">Reference proteome</keyword>
<keyword evidence="3" id="KW-0597">Phosphoprotein</keyword>
<evidence type="ECO:0000256" key="12">
    <source>
        <dbReference type="ARBA" id="ARBA00023247"/>
    </source>
</evidence>
<keyword evidence="4" id="KW-0945">Host-virus interaction</keyword>
<proteinExistence type="predicted"/>
<evidence type="ECO:0000256" key="3">
    <source>
        <dbReference type="ARBA" id="ARBA00022553"/>
    </source>
</evidence>
<evidence type="ECO:0000256" key="11">
    <source>
        <dbReference type="ARBA" id="ARBA00023200"/>
    </source>
</evidence>
<evidence type="ECO:0000313" key="15">
    <source>
        <dbReference type="EMBL" id="AFC40577.1"/>
    </source>
</evidence>
<feature type="compositionally biased region" description="Basic and acidic residues" evidence="14">
    <location>
        <begin position="194"/>
        <end position="205"/>
    </location>
</feature>
<dbReference type="EMBL" id="JF510462">
    <property type="protein sequence ID" value="AFC40577.1"/>
    <property type="molecule type" value="Genomic_DNA"/>
</dbReference>
<feature type="region of interest" description="Disordered" evidence="14">
    <location>
        <begin position="89"/>
        <end position="221"/>
    </location>
</feature>
<evidence type="ECO:0000256" key="7">
    <source>
        <dbReference type="ARBA" id="ARBA00022884"/>
    </source>
</evidence>
<keyword evidence="5" id="KW-1155">Translational shunt</keyword>
<dbReference type="GeneID" id="12978913"/>
<protein>
    <submittedName>
        <fullName evidence="15">Hexon assembly protein 100K</fullName>
    </submittedName>
</protein>
<name>I3PMN7_9ADEN</name>
<evidence type="ECO:0000256" key="9">
    <source>
        <dbReference type="ARBA" id="ARBA00022995"/>
    </source>
</evidence>
<evidence type="ECO:0000313" key="16">
    <source>
        <dbReference type="Proteomes" id="UP000107383"/>
    </source>
</evidence>
<sequence>MGIERIEKAKLIIGLVFKHMIEEGLWSVFTKTLWRECMRTQHIDLGFDFGRIGLEKAVERLVSRVGDQRSVLLAYRSEELLLGMGEYATDYEDPSSRETEEALTQIETVEEEEQAGNTPTSTESEEQYYDVPDSWRESDLEHPVETVQDASDDTASESQEVLDGEENAEKESPENLIASPEKEVSVSDTNGDDTEAKEGVMKESDEKDDGMESPDVDDPEKRYTICSEPNFQTHINRMASLLKGALTDSVMPDATLSIEEIERQLEHFIFNPPRSLPMEGKEVRHNFYPPFVTPKAICNYHIFTMTTPIPKSCKANRYGTEVFEKIRNSNYYRRLPKWRVGVVVEDGLGDEVTPIGELQEEVKMIPLQSDIARLQWVKARSEHVVYFGYPSLHFPPKISKMLMETLLQKFSEEGQPMDDCKPAVSDLELCQMVDPMRKMSAMELSDAIGKKRGMMMMSVRMGCQLELMERVFREPSMIKKINECLHHTFHHGYVNLIRDVAKVNLSNYVTYHGITYNNPLNNCIQANLLDGIDREDFIVDSIYLFLVLAWQTAMGMWNQAVEEATVAVYADVFSKLKREIYSQNSVTDMSKLIVDILMDGDRLVEEMRKSLPNFTSLSQISAFRNFLMERSNLPSVAVPVYPSDMIPLVYKQATGPLWDQVYLLQTAYFFLNHGGYTWEPELDTAHHKAYCPCNLCSPHRMPHHNQALHNEILAIGTFEIQNADGKTFKLTPELWTNAYLDKFVAEDYHPFHVVRYREHESSFSANRTACVTQSPEIFSLIKQIQKSREEFIRTKGKGVYKDPQTGEEISSSSKAGCGEGPTIPAPIAHKLGGAEASEAPPKPVRTFKHGSAAGGRVQETDGSGGAGDRWGVDRQSGYGVCRQRGGIRTGVRRGGGSQRFRRTLSHPSTPITYPRRGAATHHAQEKEEGAEYEAVEHQETQGDHGGSVQQEERRATDGETCEDCPQKNGGDIEDLGSTEC</sequence>
<feature type="compositionally biased region" description="Acidic residues" evidence="14">
    <location>
        <begin position="206"/>
        <end position="218"/>
    </location>
</feature>
<keyword evidence="6" id="KW-1193">Eukaryotic host translation shutoff by virus</keyword>
<evidence type="ECO:0000256" key="8">
    <source>
        <dbReference type="ARBA" id="ARBA00022921"/>
    </source>
</evidence>
<evidence type="ECO:0000256" key="4">
    <source>
        <dbReference type="ARBA" id="ARBA00022581"/>
    </source>
</evidence>
<keyword evidence="11" id="KW-1035">Host cytoplasm</keyword>
<evidence type="ECO:0000256" key="6">
    <source>
        <dbReference type="ARBA" id="ARBA00022809"/>
    </source>
</evidence>
<evidence type="ECO:0000256" key="13">
    <source>
        <dbReference type="ARBA" id="ARBA00023325"/>
    </source>
</evidence>
<feature type="compositionally biased region" description="Basic and acidic residues" evidence="14">
    <location>
        <begin position="133"/>
        <end position="144"/>
    </location>
</feature>
<feature type="compositionally biased region" description="Acidic residues" evidence="14">
    <location>
        <begin position="150"/>
        <end position="166"/>
    </location>
</feature>
<dbReference type="Proteomes" id="UP000107383">
    <property type="component" value="Segment"/>
</dbReference>
<reference evidence="15 16" key="2">
    <citation type="journal article" date="2012" name="J. Gen. Virol.">
        <title>Genome sequence of a waterfowl aviadenovirus, goose adenovirus 4.</title>
        <authorList>
            <person name="Kajan G.L."/>
            <person name="Davison A.J."/>
            <person name="Palya V."/>
            <person name="Harrach B."/>
            <person name="Benko M."/>
        </authorList>
    </citation>
    <scope>NUCLEOTIDE SEQUENCE [LARGE SCALE GENOMIC DNA]</scope>
    <source>
        <strain evidence="15">P29</strain>
    </source>
</reference>